<dbReference type="EC" id="3.5.4.5" evidence="4 15"/>
<comment type="caution">
    <text evidence="17">The sequence shown here is derived from an EMBL/GenBank/DDBJ whole genome shotgun (WGS) entry which is preliminary data.</text>
</comment>
<dbReference type="GO" id="GO:0004126">
    <property type="term" value="F:cytidine deaminase activity"/>
    <property type="evidence" value="ECO:0007669"/>
    <property type="project" value="UniProtKB-UniRule"/>
</dbReference>
<dbReference type="FunFam" id="3.40.140.10:FF:000008">
    <property type="entry name" value="Cytidine deaminase"/>
    <property type="match status" value="1"/>
</dbReference>
<dbReference type="Proteomes" id="UP000322976">
    <property type="component" value="Unassembled WGS sequence"/>
</dbReference>
<dbReference type="GO" id="GO:0055086">
    <property type="term" value="P:nucleobase-containing small molecule metabolic process"/>
    <property type="evidence" value="ECO:0007669"/>
    <property type="project" value="UniProtKB-ARBA"/>
</dbReference>
<feature type="binding site" evidence="14">
    <location>
        <position position="85"/>
    </location>
    <ligand>
        <name>Zn(2+)</name>
        <dbReference type="ChEBI" id="CHEBI:29105"/>
        <note>catalytic</note>
    </ligand>
</feature>
<dbReference type="InterPro" id="IPR016193">
    <property type="entry name" value="Cytidine_deaminase-like"/>
</dbReference>
<evidence type="ECO:0000256" key="12">
    <source>
        <dbReference type="PIRSR" id="PIRSR606262-1"/>
    </source>
</evidence>
<feature type="binding site" evidence="14">
    <location>
        <position position="88"/>
    </location>
    <ligand>
        <name>Zn(2+)</name>
        <dbReference type="ChEBI" id="CHEBI:29105"/>
        <note>catalytic</note>
    </ligand>
</feature>
<dbReference type="InterPro" id="IPR016192">
    <property type="entry name" value="APOBEC/CMP_deaminase_Zn-bd"/>
</dbReference>
<evidence type="ECO:0000256" key="10">
    <source>
        <dbReference type="ARBA" id="ARBA00049252"/>
    </source>
</evidence>
<evidence type="ECO:0000256" key="11">
    <source>
        <dbReference type="ARBA" id="ARBA00049558"/>
    </source>
</evidence>
<evidence type="ECO:0000256" key="14">
    <source>
        <dbReference type="PIRSR" id="PIRSR606262-3"/>
    </source>
</evidence>
<comment type="catalytic activity">
    <reaction evidence="11 15">
        <text>cytidine + H2O + H(+) = uridine + NH4(+)</text>
        <dbReference type="Rhea" id="RHEA:16069"/>
        <dbReference type="ChEBI" id="CHEBI:15377"/>
        <dbReference type="ChEBI" id="CHEBI:15378"/>
        <dbReference type="ChEBI" id="CHEBI:16704"/>
        <dbReference type="ChEBI" id="CHEBI:17562"/>
        <dbReference type="ChEBI" id="CHEBI:28938"/>
        <dbReference type="EC" id="3.5.4.5"/>
    </reaction>
</comment>
<sequence>MDKRELMIVAEKAKEMAYAPYSNFKVGAALLAKDGVVFTGCNVENASYGATCCAERVAIFKAVSDGYKDFEAIAISGGKKFTYPCGICRQVLVEFNPDMRVIIGESNGELKEYKASELLPEFFGPKELK</sequence>
<dbReference type="RefSeq" id="WP_149545382.1">
    <property type="nucleotide sequence ID" value="NZ_VTPS01000010.1"/>
</dbReference>
<evidence type="ECO:0000256" key="9">
    <source>
        <dbReference type="ARBA" id="ARBA00032005"/>
    </source>
</evidence>
<evidence type="ECO:0000313" key="18">
    <source>
        <dbReference type="Proteomes" id="UP000322976"/>
    </source>
</evidence>
<accession>A0A5D8QDF8</accession>
<evidence type="ECO:0000259" key="16">
    <source>
        <dbReference type="PROSITE" id="PS51747"/>
    </source>
</evidence>
<feature type="binding site" evidence="14">
    <location>
        <position position="53"/>
    </location>
    <ligand>
        <name>Zn(2+)</name>
        <dbReference type="ChEBI" id="CHEBI:29105"/>
        <note>catalytic</note>
    </ligand>
</feature>
<feature type="domain" description="CMP/dCMP-type deaminase" evidence="16">
    <location>
        <begin position="1"/>
        <end position="126"/>
    </location>
</feature>
<evidence type="ECO:0000256" key="15">
    <source>
        <dbReference type="RuleBase" id="RU364006"/>
    </source>
</evidence>
<dbReference type="InterPro" id="IPR006262">
    <property type="entry name" value="Cyt_deam_tetra"/>
</dbReference>
<evidence type="ECO:0000256" key="13">
    <source>
        <dbReference type="PIRSR" id="PIRSR606262-2"/>
    </source>
</evidence>
<reference evidence="17 18" key="1">
    <citation type="submission" date="2019-08" db="EMBL/GenBank/DDBJ databases">
        <title>Calorimonas adulescens gen. nov., sp. nov., an anaerobic thermophilic bacterium from Sakhalin hot spring.</title>
        <authorList>
            <person name="Khomyakova M.A."/>
            <person name="Merkel A.Y."/>
            <person name="Novikov A."/>
            <person name="Bonch-Osmolovskaya E.A."/>
            <person name="Slobodkin A.I."/>
        </authorList>
    </citation>
    <scope>NUCLEOTIDE SEQUENCE [LARGE SCALE GENOMIC DNA]</scope>
    <source>
        <strain evidence="17 18">A05MB</strain>
    </source>
</reference>
<dbReference type="CDD" id="cd01283">
    <property type="entry name" value="cytidine_deaminase"/>
    <property type="match status" value="1"/>
</dbReference>
<dbReference type="GO" id="GO:0072527">
    <property type="term" value="P:pyrimidine-containing compound metabolic process"/>
    <property type="evidence" value="ECO:0007669"/>
    <property type="project" value="UniProtKB-ARBA"/>
</dbReference>
<dbReference type="GO" id="GO:0008270">
    <property type="term" value="F:zinc ion binding"/>
    <property type="evidence" value="ECO:0007669"/>
    <property type="project" value="UniProtKB-UniRule"/>
</dbReference>
<evidence type="ECO:0000256" key="5">
    <source>
        <dbReference type="ARBA" id="ARBA00018266"/>
    </source>
</evidence>
<dbReference type="EMBL" id="VTPS01000010">
    <property type="protein sequence ID" value="TZE81856.1"/>
    <property type="molecule type" value="Genomic_DNA"/>
</dbReference>
<proteinExistence type="inferred from homology"/>
<comment type="function">
    <text evidence="2 15">This enzyme scavenges exogenous and endogenous cytidine and 2'-deoxycytidine for UMP synthesis.</text>
</comment>
<comment type="catalytic activity">
    <reaction evidence="10 15">
        <text>2'-deoxycytidine + H2O + H(+) = 2'-deoxyuridine + NH4(+)</text>
        <dbReference type="Rhea" id="RHEA:13433"/>
        <dbReference type="ChEBI" id="CHEBI:15377"/>
        <dbReference type="ChEBI" id="CHEBI:15378"/>
        <dbReference type="ChEBI" id="CHEBI:15698"/>
        <dbReference type="ChEBI" id="CHEBI:16450"/>
        <dbReference type="ChEBI" id="CHEBI:28938"/>
        <dbReference type="EC" id="3.5.4.5"/>
    </reaction>
</comment>
<dbReference type="GO" id="GO:0042802">
    <property type="term" value="F:identical protein binding"/>
    <property type="evidence" value="ECO:0007669"/>
    <property type="project" value="UniProtKB-ARBA"/>
</dbReference>
<protein>
    <recommendedName>
        <fullName evidence="5 15">Cytidine deaminase</fullName>
        <ecNumber evidence="4 15">3.5.4.5</ecNumber>
    </recommendedName>
    <alternativeName>
        <fullName evidence="9 15">Cytidine aminohydrolase</fullName>
    </alternativeName>
</protein>
<organism evidence="17 18">
    <name type="scientific">Calorimonas adulescens</name>
    <dbReference type="NCBI Taxonomy" id="2606906"/>
    <lineage>
        <taxon>Bacteria</taxon>
        <taxon>Bacillati</taxon>
        <taxon>Bacillota</taxon>
        <taxon>Clostridia</taxon>
        <taxon>Thermoanaerobacterales</taxon>
        <taxon>Thermoanaerobacteraceae</taxon>
        <taxon>Calorimonas</taxon>
    </lineage>
</organism>
<dbReference type="PROSITE" id="PS51747">
    <property type="entry name" value="CYT_DCMP_DEAMINASES_2"/>
    <property type="match status" value="1"/>
</dbReference>
<keyword evidence="6 14" id="KW-0479">Metal-binding</keyword>
<evidence type="ECO:0000256" key="3">
    <source>
        <dbReference type="ARBA" id="ARBA00006576"/>
    </source>
</evidence>
<keyword evidence="7 15" id="KW-0378">Hydrolase</keyword>
<evidence type="ECO:0000256" key="2">
    <source>
        <dbReference type="ARBA" id="ARBA00003949"/>
    </source>
</evidence>
<keyword evidence="18" id="KW-1185">Reference proteome</keyword>
<dbReference type="SUPFAM" id="SSF53927">
    <property type="entry name" value="Cytidine deaminase-like"/>
    <property type="match status" value="1"/>
</dbReference>
<evidence type="ECO:0000256" key="7">
    <source>
        <dbReference type="ARBA" id="ARBA00022801"/>
    </source>
</evidence>
<name>A0A5D8QDF8_9THEO</name>
<comment type="similarity">
    <text evidence="3 15">Belongs to the cytidine and deoxycytidylate deaminase family.</text>
</comment>
<evidence type="ECO:0000256" key="6">
    <source>
        <dbReference type="ARBA" id="ARBA00022723"/>
    </source>
</evidence>
<dbReference type="PROSITE" id="PS00903">
    <property type="entry name" value="CYT_DCMP_DEAMINASES_1"/>
    <property type="match status" value="1"/>
</dbReference>
<keyword evidence="8 14" id="KW-0862">Zinc</keyword>
<dbReference type="NCBIfam" id="TIGR01354">
    <property type="entry name" value="cyt_deam_tetra"/>
    <property type="match status" value="1"/>
</dbReference>
<evidence type="ECO:0000256" key="4">
    <source>
        <dbReference type="ARBA" id="ARBA00012783"/>
    </source>
</evidence>
<evidence type="ECO:0000313" key="17">
    <source>
        <dbReference type="EMBL" id="TZE81856.1"/>
    </source>
</evidence>
<dbReference type="PANTHER" id="PTHR11644">
    <property type="entry name" value="CYTIDINE DEAMINASE"/>
    <property type="match status" value="1"/>
</dbReference>
<dbReference type="Pfam" id="PF00383">
    <property type="entry name" value="dCMP_cyt_deam_1"/>
    <property type="match status" value="1"/>
</dbReference>
<dbReference type="GO" id="GO:0005829">
    <property type="term" value="C:cytosol"/>
    <property type="evidence" value="ECO:0007669"/>
    <property type="project" value="TreeGrafter"/>
</dbReference>
<feature type="active site" description="Proton donor" evidence="12">
    <location>
        <position position="55"/>
    </location>
</feature>
<evidence type="ECO:0000256" key="1">
    <source>
        <dbReference type="ARBA" id="ARBA00001947"/>
    </source>
</evidence>
<feature type="binding site" evidence="13">
    <location>
        <begin position="42"/>
        <end position="48"/>
    </location>
    <ligand>
        <name>substrate</name>
    </ligand>
</feature>
<dbReference type="InterPro" id="IPR002125">
    <property type="entry name" value="CMP_dCMP_dom"/>
</dbReference>
<evidence type="ECO:0000256" key="8">
    <source>
        <dbReference type="ARBA" id="ARBA00022833"/>
    </source>
</evidence>
<comment type="cofactor">
    <cofactor evidence="1 14 15">
        <name>Zn(2+)</name>
        <dbReference type="ChEBI" id="CHEBI:29105"/>
    </cofactor>
</comment>
<dbReference type="Gene3D" id="3.40.140.10">
    <property type="entry name" value="Cytidine Deaminase, domain 2"/>
    <property type="match status" value="1"/>
</dbReference>
<dbReference type="AlphaFoldDB" id="A0A5D8QDF8"/>
<gene>
    <name evidence="17" type="primary">cdd</name>
    <name evidence="17" type="ORF">FWJ32_07715</name>
</gene>
<dbReference type="PANTHER" id="PTHR11644:SF2">
    <property type="entry name" value="CYTIDINE DEAMINASE"/>
    <property type="match status" value="1"/>
</dbReference>
<dbReference type="NCBIfam" id="NF004064">
    <property type="entry name" value="PRK05578.1"/>
    <property type="match status" value="1"/>
</dbReference>
<dbReference type="InterPro" id="IPR050202">
    <property type="entry name" value="Cyt/Deoxycyt_deaminase"/>
</dbReference>